<dbReference type="EMBL" id="CAJHNH020001531">
    <property type="protein sequence ID" value="CAG5123471.1"/>
    <property type="molecule type" value="Genomic_DNA"/>
</dbReference>
<name>A0A8S3Z8U0_9EUPU</name>
<proteinExistence type="predicted"/>
<sequence>PPQRLKNFPRKLTLKCPLDAGEYITTIEAFKENLMRYNIDGYNPWFSIDELT</sequence>
<feature type="non-terminal residue" evidence="1">
    <location>
        <position position="52"/>
    </location>
</feature>
<comment type="caution">
    <text evidence="1">The sequence shown here is derived from an EMBL/GenBank/DDBJ whole genome shotgun (WGS) entry which is preliminary data.</text>
</comment>
<dbReference type="Proteomes" id="UP000678393">
    <property type="component" value="Unassembled WGS sequence"/>
</dbReference>
<reference evidence="1" key="1">
    <citation type="submission" date="2021-04" db="EMBL/GenBank/DDBJ databases">
        <authorList>
            <consortium name="Molecular Ecology Group"/>
        </authorList>
    </citation>
    <scope>NUCLEOTIDE SEQUENCE</scope>
</reference>
<protein>
    <submittedName>
        <fullName evidence="1">Uncharacterized protein</fullName>
    </submittedName>
</protein>
<organism evidence="1 2">
    <name type="scientific">Candidula unifasciata</name>
    <dbReference type="NCBI Taxonomy" id="100452"/>
    <lineage>
        <taxon>Eukaryota</taxon>
        <taxon>Metazoa</taxon>
        <taxon>Spiralia</taxon>
        <taxon>Lophotrochozoa</taxon>
        <taxon>Mollusca</taxon>
        <taxon>Gastropoda</taxon>
        <taxon>Heterobranchia</taxon>
        <taxon>Euthyneura</taxon>
        <taxon>Panpulmonata</taxon>
        <taxon>Eupulmonata</taxon>
        <taxon>Stylommatophora</taxon>
        <taxon>Helicina</taxon>
        <taxon>Helicoidea</taxon>
        <taxon>Geomitridae</taxon>
        <taxon>Candidula</taxon>
    </lineage>
</organism>
<gene>
    <name evidence="1" type="ORF">CUNI_LOCUS9029</name>
</gene>
<evidence type="ECO:0000313" key="1">
    <source>
        <dbReference type="EMBL" id="CAG5123471.1"/>
    </source>
</evidence>
<accession>A0A8S3Z8U0</accession>
<feature type="non-terminal residue" evidence="1">
    <location>
        <position position="1"/>
    </location>
</feature>
<keyword evidence="2" id="KW-1185">Reference proteome</keyword>
<dbReference type="AlphaFoldDB" id="A0A8S3Z8U0"/>
<evidence type="ECO:0000313" key="2">
    <source>
        <dbReference type="Proteomes" id="UP000678393"/>
    </source>
</evidence>